<keyword evidence="4" id="KW-1185">Reference proteome</keyword>
<dbReference type="Proteomes" id="UP001633002">
    <property type="component" value="Unassembled WGS sequence"/>
</dbReference>
<accession>A0ABD3HXA3</accession>
<gene>
    <name evidence="3" type="ORF">R1sor_008585</name>
</gene>
<sequence>MVQGWFKMRKFLTLKQGKWDLPEIGCRVLMHIKSGNGWTDLTTLLQSKQITLSEQQRREIQILQTQLSRIDIGTQRQQQSRSWKWEGIEQPWKGWGQKTSFWRRLIMRDEELEDLSTKWPEHQHTLTWKQRWQLLWSKGGTLRNKLWMWRILTRCFFTRERATKMKVSLDPCKRCDLEVETTSHLFWSCSEVQPLWRSLQRRLFLANAQEQLQSNLLAIIDAALQKKPAGGILTHIIPAAVQSIWEDRNTKYFRGRRHHTPITVVLQNAKRELEATMHRKTPSTSWDKQLCGLQDLQSLIDVREEHSVEELDLRQNAEADTSSNRHTPSPPAEHIARPTEESLADINEE</sequence>
<comment type="caution">
    <text evidence="3">The sequence shown here is derived from an EMBL/GenBank/DDBJ whole genome shotgun (WGS) entry which is preliminary data.</text>
</comment>
<dbReference type="AlphaFoldDB" id="A0ABD3HXA3"/>
<dbReference type="EMBL" id="JBJQOH010000003">
    <property type="protein sequence ID" value="KAL3694934.1"/>
    <property type="molecule type" value="Genomic_DNA"/>
</dbReference>
<reference evidence="3 4" key="1">
    <citation type="submission" date="2024-09" db="EMBL/GenBank/DDBJ databases">
        <title>Chromosome-scale assembly of Riccia sorocarpa.</title>
        <authorList>
            <person name="Paukszto L."/>
        </authorList>
    </citation>
    <scope>NUCLEOTIDE SEQUENCE [LARGE SCALE GENOMIC DNA]</scope>
    <source>
        <strain evidence="3">LP-2024</strain>
        <tissue evidence="3">Aerial parts of the thallus</tissue>
    </source>
</reference>
<evidence type="ECO:0000313" key="3">
    <source>
        <dbReference type="EMBL" id="KAL3694934.1"/>
    </source>
</evidence>
<protein>
    <recommendedName>
        <fullName evidence="2">Reverse transcriptase zinc-binding domain-containing protein</fullName>
    </recommendedName>
</protein>
<dbReference type="InterPro" id="IPR026960">
    <property type="entry name" value="RVT-Znf"/>
</dbReference>
<feature type="domain" description="Reverse transcriptase zinc-binding" evidence="2">
    <location>
        <begin position="129"/>
        <end position="196"/>
    </location>
</feature>
<feature type="compositionally biased region" description="Polar residues" evidence="1">
    <location>
        <begin position="318"/>
        <end position="327"/>
    </location>
</feature>
<name>A0ABD3HXA3_9MARC</name>
<proteinExistence type="predicted"/>
<organism evidence="3 4">
    <name type="scientific">Riccia sorocarpa</name>
    <dbReference type="NCBI Taxonomy" id="122646"/>
    <lineage>
        <taxon>Eukaryota</taxon>
        <taxon>Viridiplantae</taxon>
        <taxon>Streptophyta</taxon>
        <taxon>Embryophyta</taxon>
        <taxon>Marchantiophyta</taxon>
        <taxon>Marchantiopsida</taxon>
        <taxon>Marchantiidae</taxon>
        <taxon>Marchantiales</taxon>
        <taxon>Ricciaceae</taxon>
        <taxon>Riccia</taxon>
    </lineage>
</organism>
<feature type="region of interest" description="Disordered" evidence="1">
    <location>
        <begin position="310"/>
        <end position="349"/>
    </location>
</feature>
<evidence type="ECO:0000313" key="4">
    <source>
        <dbReference type="Proteomes" id="UP001633002"/>
    </source>
</evidence>
<dbReference type="Pfam" id="PF13966">
    <property type="entry name" value="zf-RVT"/>
    <property type="match status" value="1"/>
</dbReference>
<evidence type="ECO:0000256" key="1">
    <source>
        <dbReference type="SAM" id="MobiDB-lite"/>
    </source>
</evidence>
<evidence type="ECO:0000259" key="2">
    <source>
        <dbReference type="Pfam" id="PF13966"/>
    </source>
</evidence>